<feature type="repeat" description="PPR" evidence="3">
    <location>
        <begin position="674"/>
        <end position="708"/>
    </location>
</feature>
<feature type="repeat" description="PPR" evidence="3">
    <location>
        <begin position="534"/>
        <end position="568"/>
    </location>
</feature>
<keyword evidence="2" id="KW-0677">Repeat</keyword>
<dbReference type="InterPro" id="IPR011990">
    <property type="entry name" value="TPR-like_helical_dom_sf"/>
</dbReference>
<evidence type="ECO:0000313" key="4">
    <source>
        <dbReference type="EMBL" id="KAJ7964914.1"/>
    </source>
</evidence>
<comment type="similarity">
    <text evidence="1">Belongs to the PPR family. P subfamily.</text>
</comment>
<evidence type="ECO:0000313" key="5">
    <source>
        <dbReference type="Proteomes" id="UP001163823"/>
    </source>
</evidence>
<dbReference type="Gene3D" id="1.25.40.10">
    <property type="entry name" value="Tetratricopeptide repeat domain"/>
    <property type="match status" value="6"/>
</dbReference>
<proteinExistence type="inferred from homology"/>
<dbReference type="EMBL" id="JARAOO010000006">
    <property type="protein sequence ID" value="KAJ7964914.1"/>
    <property type="molecule type" value="Genomic_DNA"/>
</dbReference>
<dbReference type="Pfam" id="PF01535">
    <property type="entry name" value="PPR"/>
    <property type="match status" value="6"/>
</dbReference>
<dbReference type="AlphaFoldDB" id="A0AAD7LV63"/>
<dbReference type="InterPro" id="IPR050872">
    <property type="entry name" value="PPR_P_subfamily"/>
</dbReference>
<protein>
    <submittedName>
        <fullName evidence="4">Pentatricopeptide repeat-containing protein</fullName>
    </submittedName>
</protein>
<dbReference type="PANTHER" id="PTHR46128:SF277">
    <property type="entry name" value="PENTACOTRIPEPTIDE-REPEAT REGION OF PRORP DOMAIN-CONTAINING PROTEIN"/>
    <property type="match status" value="1"/>
</dbReference>
<name>A0AAD7LV63_QUISA</name>
<keyword evidence="5" id="KW-1185">Reference proteome</keyword>
<dbReference type="PANTHER" id="PTHR46128">
    <property type="entry name" value="MITOCHONDRIAL GROUP I INTRON SPLICING FACTOR CCM1"/>
    <property type="match status" value="1"/>
</dbReference>
<dbReference type="Pfam" id="PF13041">
    <property type="entry name" value="PPR_2"/>
    <property type="match status" value="2"/>
</dbReference>
<feature type="repeat" description="PPR" evidence="3">
    <location>
        <begin position="288"/>
        <end position="322"/>
    </location>
</feature>
<dbReference type="KEGG" id="qsa:O6P43_014645"/>
<comment type="caution">
    <text evidence="4">The sequence shown here is derived from an EMBL/GenBank/DDBJ whole genome shotgun (WGS) entry which is preliminary data.</text>
</comment>
<reference evidence="4" key="1">
    <citation type="journal article" date="2023" name="Science">
        <title>Elucidation of the pathway for biosynthesis of saponin adjuvants from the soapbark tree.</title>
        <authorList>
            <person name="Reed J."/>
            <person name="Orme A."/>
            <person name="El-Demerdash A."/>
            <person name="Owen C."/>
            <person name="Martin L.B.B."/>
            <person name="Misra R.C."/>
            <person name="Kikuchi S."/>
            <person name="Rejzek M."/>
            <person name="Martin A.C."/>
            <person name="Harkess A."/>
            <person name="Leebens-Mack J."/>
            <person name="Louveau T."/>
            <person name="Stephenson M.J."/>
            <person name="Osbourn A."/>
        </authorList>
    </citation>
    <scope>NUCLEOTIDE SEQUENCE</scope>
    <source>
        <strain evidence="4">S10</strain>
    </source>
</reference>
<dbReference type="NCBIfam" id="TIGR00756">
    <property type="entry name" value="PPR"/>
    <property type="match status" value="6"/>
</dbReference>
<sequence length="734" mass="83580">MRMLLLKHVTKSRVFLSPLFTLNNPILVSTTYCFCSSSSTNQSLFSVPRSASLRGIDCLTADEVADSFKNWFRSRNNALFDKIYDILGTQLDGNLDQFASHYATDLALSQLGLRLSEEFVLQVLYYGKDVLSCLKFFDWAGRQHDFNHTRVTFNAIFKILSRAKLMSLMLDVLQNFRNHRYEHRARFNDILVIGYAVAGKPEVALQLFGRMRFQGLDLDSFAYHVLLNALVEGNCFDVVDAIVKQIQVRGCENDITHAIMVKSFCKQKRFDVAESFLNGLVSSGKLLNGHAVSILVDALCKNKNFERAGKLIEELQATGLVPMEHAYGVWIKDLVQAGGLDRALEFLQDKKSLEGYVPDVFRYNTLISRLLRENRLEELCDLLLEMKENQIVPDKVTMNVALCFFCKAGMLDIALELYNSRSEFGLSPNSMAYNYLINTMCGDGSIDEAYLILRNSTNHGYFPGRKTFSILTDALCREGKLDKMKELVIVALGKNFMPSRETLDKFISALCRDRRIEDAYLIHGELNKLDKAATRNTYLNLIHGFIKSNKGDIAARLLIEMQEKGHTLTRTLYSAVICCLFDMENPEIQFFKLLEMQLSRYEPTCQVYNFFIEGAGHAKKPELARQVYEIMRRNGIEPDLNSEVLTLRSYLQSEKISDALSFFNYLLEKRGKIGRRLYNCMVVGLCKAKKADVALDFLREMRDNGVTPSIECYEVVVQLLCSSKSYLAAIDLIN</sequence>
<feature type="repeat" description="PPR" evidence="3">
    <location>
        <begin position="604"/>
        <end position="638"/>
    </location>
</feature>
<organism evidence="4 5">
    <name type="scientific">Quillaja saponaria</name>
    <name type="common">Soap bark tree</name>
    <dbReference type="NCBI Taxonomy" id="32244"/>
    <lineage>
        <taxon>Eukaryota</taxon>
        <taxon>Viridiplantae</taxon>
        <taxon>Streptophyta</taxon>
        <taxon>Embryophyta</taxon>
        <taxon>Tracheophyta</taxon>
        <taxon>Spermatophyta</taxon>
        <taxon>Magnoliopsida</taxon>
        <taxon>eudicotyledons</taxon>
        <taxon>Gunneridae</taxon>
        <taxon>Pentapetalae</taxon>
        <taxon>rosids</taxon>
        <taxon>fabids</taxon>
        <taxon>Fabales</taxon>
        <taxon>Quillajaceae</taxon>
        <taxon>Quillaja</taxon>
    </lineage>
</organism>
<feature type="repeat" description="PPR" evidence="3">
    <location>
        <begin position="429"/>
        <end position="463"/>
    </location>
</feature>
<feature type="repeat" description="PPR" evidence="3">
    <location>
        <begin position="359"/>
        <end position="393"/>
    </location>
</feature>
<dbReference type="Proteomes" id="UP001163823">
    <property type="component" value="Chromosome 6"/>
</dbReference>
<dbReference type="PROSITE" id="PS51375">
    <property type="entry name" value="PPR"/>
    <property type="match status" value="7"/>
</dbReference>
<dbReference type="InterPro" id="IPR002885">
    <property type="entry name" value="PPR_rpt"/>
</dbReference>
<feature type="repeat" description="PPR" evidence="3">
    <location>
        <begin position="394"/>
        <end position="428"/>
    </location>
</feature>
<accession>A0AAD7LV63</accession>
<evidence type="ECO:0000256" key="2">
    <source>
        <dbReference type="ARBA" id="ARBA00022737"/>
    </source>
</evidence>
<evidence type="ECO:0000256" key="1">
    <source>
        <dbReference type="ARBA" id="ARBA00007626"/>
    </source>
</evidence>
<evidence type="ECO:0000256" key="3">
    <source>
        <dbReference type="PROSITE-ProRule" id="PRU00708"/>
    </source>
</evidence>
<gene>
    <name evidence="4" type="ORF">O6P43_014645</name>
</gene>